<evidence type="ECO:0000256" key="2">
    <source>
        <dbReference type="ARBA" id="ARBA00023002"/>
    </source>
</evidence>
<name>A0A073J0D8_9RHOB</name>
<dbReference type="GO" id="GO:0016491">
    <property type="term" value="F:oxidoreductase activity"/>
    <property type="evidence" value="ECO:0007669"/>
    <property type="project" value="UniProtKB-KW"/>
</dbReference>
<dbReference type="AlphaFoldDB" id="A0A073J0D8"/>
<dbReference type="RefSeq" id="WP_051694480.1">
    <property type="nucleotide sequence ID" value="NZ_CP054606.1"/>
</dbReference>
<dbReference type="InterPro" id="IPR036291">
    <property type="entry name" value="NAD(P)-bd_dom_sf"/>
</dbReference>
<keyword evidence="2" id="KW-0560">Oxidoreductase</keyword>
<dbReference type="Gene3D" id="3.40.50.720">
    <property type="entry name" value="NAD(P)-binding Rossmann-like Domain"/>
    <property type="match status" value="2"/>
</dbReference>
<keyword evidence="4" id="KW-1185">Reference proteome</keyword>
<sequence length="423" mass="43056">MSQNSKANTIPRKALVTGGATGIGWAICQRFAASGILCVIADINEKAAQERARTLGPGHVAIGVDLSDLVQAAGLVARAAQVMGGLDIVVNNAGITDTSGRRVGEIPIGDFERLVAVNLSSVDVICQASQEVLQAGGVVVNLASGAAYRPLALRGAYSATKAAILALTKTYNTLAEKLGQRVCAVAPGYVRTELVESLIANGRLDAEAAAATVPLGRLGDPDDIARAVAFLASPEGGPLAGECLSVDGGTITSGGRPLASDVRQPEQAGDGPIVIIGDGPSAMAVSQTLAPHHAVRRIATHDGLADGPAPSAIIDMTPLSCGDVPGAMSHLHALARKIESLELGQAFSLLLVTADRGAPTAAAVGMLSQVMALEWAPRGHRVNTVVWSGENLDGLGPLAGWTSSEQAGYVTGQVISARSPHPD</sequence>
<comment type="caution">
    <text evidence="3">The sequence shown here is derived from an EMBL/GenBank/DDBJ whole genome shotgun (WGS) entry which is preliminary data.</text>
</comment>
<evidence type="ECO:0000313" key="4">
    <source>
        <dbReference type="Proteomes" id="UP000027746"/>
    </source>
</evidence>
<protein>
    <submittedName>
        <fullName evidence="3">Uncharacterized protein</fullName>
    </submittedName>
</protein>
<dbReference type="InterPro" id="IPR002347">
    <property type="entry name" value="SDR_fam"/>
</dbReference>
<dbReference type="Pfam" id="PF13561">
    <property type="entry name" value="adh_short_C2"/>
    <property type="match status" value="1"/>
</dbReference>
<dbReference type="EMBL" id="JAMD01000007">
    <property type="protein sequence ID" value="KEJ95335.1"/>
    <property type="molecule type" value="Genomic_DNA"/>
</dbReference>
<gene>
    <name evidence="3" type="ORF">SUH3_22680</name>
</gene>
<dbReference type="PANTHER" id="PTHR24321">
    <property type="entry name" value="DEHYDROGENASES, SHORT CHAIN"/>
    <property type="match status" value="1"/>
</dbReference>
<dbReference type="OrthoDB" id="9805986at2"/>
<comment type="similarity">
    <text evidence="1">Belongs to the short-chain dehydrogenases/reductases (SDR) family.</text>
</comment>
<dbReference type="PRINTS" id="PR00080">
    <property type="entry name" value="SDRFAMILY"/>
</dbReference>
<dbReference type="PANTHER" id="PTHR24321:SF8">
    <property type="entry name" value="ESTRADIOL 17-BETA-DEHYDROGENASE 8-RELATED"/>
    <property type="match status" value="1"/>
</dbReference>
<proteinExistence type="inferred from homology"/>
<dbReference type="SUPFAM" id="SSF51735">
    <property type="entry name" value="NAD(P)-binding Rossmann-fold domains"/>
    <property type="match status" value="2"/>
</dbReference>
<accession>A0A073J0D8</accession>
<dbReference type="FunFam" id="3.40.50.720:FF:000084">
    <property type="entry name" value="Short-chain dehydrogenase reductase"/>
    <property type="match status" value="1"/>
</dbReference>
<evidence type="ECO:0000256" key="1">
    <source>
        <dbReference type="ARBA" id="ARBA00006484"/>
    </source>
</evidence>
<organism evidence="3 4">
    <name type="scientific">Pseudosulfitobacter pseudonitzschiae</name>
    <dbReference type="NCBI Taxonomy" id="1402135"/>
    <lineage>
        <taxon>Bacteria</taxon>
        <taxon>Pseudomonadati</taxon>
        <taxon>Pseudomonadota</taxon>
        <taxon>Alphaproteobacteria</taxon>
        <taxon>Rhodobacterales</taxon>
        <taxon>Roseobacteraceae</taxon>
        <taxon>Pseudosulfitobacter</taxon>
    </lineage>
</organism>
<dbReference type="CDD" id="cd05233">
    <property type="entry name" value="SDR_c"/>
    <property type="match status" value="1"/>
</dbReference>
<evidence type="ECO:0000313" key="3">
    <source>
        <dbReference type="EMBL" id="KEJ95335.1"/>
    </source>
</evidence>
<reference evidence="3 4" key="1">
    <citation type="submission" date="2014-01" db="EMBL/GenBank/DDBJ databases">
        <title>Sulfitobacter sp. H3 (MCCC 1A00686) Genome Sequencing.</title>
        <authorList>
            <person name="Lai Q."/>
            <person name="Hong Z."/>
        </authorList>
    </citation>
    <scope>NUCLEOTIDE SEQUENCE [LARGE SCALE GENOMIC DNA]</scope>
    <source>
        <strain evidence="3 4">H3</strain>
    </source>
</reference>
<dbReference type="GeneID" id="68872525"/>
<dbReference type="Proteomes" id="UP000027746">
    <property type="component" value="Unassembled WGS sequence"/>
</dbReference>
<dbReference type="PRINTS" id="PR00081">
    <property type="entry name" value="GDHRDH"/>
</dbReference>